<dbReference type="EMBL" id="JBHSLD010000013">
    <property type="protein sequence ID" value="MFC5381903.1"/>
    <property type="molecule type" value="Genomic_DNA"/>
</dbReference>
<dbReference type="PANTHER" id="PTHR11717:SF31">
    <property type="entry name" value="LOW MOLECULAR WEIGHT PROTEIN-TYROSINE-PHOSPHATASE ETP-RELATED"/>
    <property type="match status" value="1"/>
</dbReference>
<dbReference type="PANTHER" id="PTHR11717">
    <property type="entry name" value="LOW MOLECULAR WEIGHT PROTEIN TYROSINE PHOSPHATASE"/>
    <property type="match status" value="1"/>
</dbReference>
<reference evidence="3" key="1">
    <citation type="journal article" date="2019" name="Int. J. Syst. Evol. Microbiol.">
        <title>The Global Catalogue of Microorganisms (GCM) 10K type strain sequencing project: providing services to taxonomists for standard genome sequencing and annotation.</title>
        <authorList>
            <consortium name="The Broad Institute Genomics Platform"/>
            <consortium name="The Broad Institute Genome Sequencing Center for Infectious Disease"/>
            <person name="Wu L."/>
            <person name="Ma J."/>
        </authorList>
    </citation>
    <scope>NUCLEOTIDE SEQUENCE [LARGE SCALE GENOMIC DNA]</scope>
    <source>
        <strain evidence="3">CCUG 43114</strain>
    </source>
</reference>
<dbReference type="SUPFAM" id="SSF52788">
    <property type="entry name" value="Phosphotyrosine protein phosphatases I"/>
    <property type="match status" value="1"/>
</dbReference>
<sequence>MTAEVLVVCTANVCRSPVAAALLDRRVHASGRGDLVVRSAGTAAVTGAGVCPEAVRLLLGAEDGAPDGGDPLSSHAARPVDRAALRAADLVLVMTRDHRAAVAALDPLSRSRTFTLREAATLGEAVGVGDAADVTRLVEAMDAARGLVPLAAAPPSGSWRRLRRRRTEVDAGVDVADAHTDRVSHAAVAALLDDSVARLAAVLAGPRRVASG</sequence>
<dbReference type="Gene3D" id="3.40.50.2300">
    <property type="match status" value="1"/>
</dbReference>
<dbReference type="InterPro" id="IPR023485">
    <property type="entry name" value="Ptyr_pPase"/>
</dbReference>
<evidence type="ECO:0000313" key="2">
    <source>
        <dbReference type="EMBL" id="MFC5381903.1"/>
    </source>
</evidence>
<accession>A0ABW0GQS9</accession>
<gene>
    <name evidence="2" type="ORF">ACFPJ6_14050</name>
</gene>
<dbReference type="InterPro" id="IPR050438">
    <property type="entry name" value="LMW_PTPase"/>
</dbReference>
<dbReference type="SMART" id="SM00226">
    <property type="entry name" value="LMWPc"/>
    <property type="match status" value="1"/>
</dbReference>
<comment type="caution">
    <text evidence="2">The sequence shown here is derived from an EMBL/GenBank/DDBJ whole genome shotgun (WGS) entry which is preliminary data.</text>
</comment>
<proteinExistence type="predicted"/>
<protein>
    <recommendedName>
        <fullName evidence="1">Phosphotyrosine protein phosphatase I domain-containing protein</fullName>
    </recommendedName>
</protein>
<dbReference type="Pfam" id="PF01451">
    <property type="entry name" value="LMWPc"/>
    <property type="match status" value="1"/>
</dbReference>
<dbReference type="RefSeq" id="WP_340271029.1">
    <property type="nucleotide sequence ID" value="NZ_JBBEOG010000009.1"/>
</dbReference>
<dbReference type="Proteomes" id="UP001596122">
    <property type="component" value="Unassembled WGS sequence"/>
</dbReference>
<name>A0ABW0GQS9_9MICO</name>
<organism evidence="2 3">
    <name type="scientific">Aquipuribacter nitratireducens</name>
    <dbReference type="NCBI Taxonomy" id="650104"/>
    <lineage>
        <taxon>Bacteria</taxon>
        <taxon>Bacillati</taxon>
        <taxon>Actinomycetota</taxon>
        <taxon>Actinomycetes</taxon>
        <taxon>Micrococcales</taxon>
        <taxon>Intrasporangiaceae</taxon>
        <taxon>Aquipuribacter</taxon>
    </lineage>
</organism>
<keyword evidence="3" id="KW-1185">Reference proteome</keyword>
<feature type="domain" description="Phosphotyrosine protein phosphatase I" evidence="1">
    <location>
        <begin position="3"/>
        <end position="150"/>
    </location>
</feature>
<evidence type="ECO:0000313" key="3">
    <source>
        <dbReference type="Proteomes" id="UP001596122"/>
    </source>
</evidence>
<dbReference type="InterPro" id="IPR036196">
    <property type="entry name" value="Ptyr_pPase_sf"/>
</dbReference>
<evidence type="ECO:0000259" key="1">
    <source>
        <dbReference type="SMART" id="SM00226"/>
    </source>
</evidence>